<dbReference type="Gene3D" id="1.10.630.10">
    <property type="entry name" value="Cytochrome P450"/>
    <property type="match status" value="1"/>
</dbReference>
<keyword evidence="9" id="KW-1185">Reference proteome</keyword>
<dbReference type="InterPro" id="IPR047146">
    <property type="entry name" value="Cyt_P450_E_CYP52_fungi"/>
</dbReference>
<gene>
    <name evidence="8" type="ORF">G7Y89_g15663</name>
</gene>
<sequence length="156" mass="17734">MLNLLLARRDTTAGLLSNAFHTLVRHLKVWQKLSEEVEILEGRTPTYEDLKNMKYLKYVLNEMLHLYPPIPNNARFASASTVLPTRGGPPGESLIHITPGTIILYLTYSLHRRTDIYGPNASEFIPERWAPDTPSGPLRPGWGYIPFNSRPRIRVG</sequence>
<comment type="caution">
    <text evidence="8">The sequence shown here is derived from an EMBL/GenBank/DDBJ whole genome shotgun (WGS) entry which is preliminary data.</text>
</comment>
<comment type="similarity">
    <text evidence="2">Belongs to the cytochrome P450 family.</text>
</comment>
<keyword evidence="6" id="KW-0408">Iron</keyword>
<dbReference type="SUPFAM" id="SSF48264">
    <property type="entry name" value="Cytochrome P450"/>
    <property type="match status" value="1"/>
</dbReference>
<dbReference type="InterPro" id="IPR001128">
    <property type="entry name" value="Cyt_P450"/>
</dbReference>
<evidence type="ECO:0000256" key="6">
    <source>
        <dbReference type="ARBA" id="ARBA00023004"/>
    </source>
</evidence>
<dbReference type="OrthoDB" id="1470350at2759"/>
<dbReference type="EMBL" id="JAAMPI010002582">
    <property type="protein sequence ID" value="KAF4611350.1"/>
    <property type="molecule type" value="Genomic_DNA"/>
</dbReference>
<dbReference type="GO" id="GO:0004497">
    <property type="term" value="F:monooxygenase activity"/>
    <property type="evidence" value="ECO:0007669"/>
    <property type="project" value="UniProtKB-KW"/>
</dbReference>
<dbReference type="Proteomes" id="UP000566819">
    <property type="component" value="Unassembled WGS sequence"/>
</dbReference>
<dbReference type="PANTHER" id="PTHR24287:SF1">
    <property type="entry name" value="P450, PUTATIVE (EUROFUNG)-RELATED"/>
    <property type="match status" value="1"/>
</dbReference>
<dbReference type="GO" id="GO:0005506">
    <property type="term" value="F:iron ion binding"/>
    <property type="evidence" value="ECO:0007669"/>
    <property type="project" value="InterPro"/>
</dbReference>
<keyword evidence="4" id="KW-0479">Metal-binding</keyword>
<dbReference type="AlphaFoldDB" id="A0A8H4QIH0"/>
<proteinExistence type="inferred from homology"/>
<evidence type="ECO:0000313" key="8">
    <source>
        <dbReference type="EMBL" id="KAF4611350.1"/>
    </source>
</evidence>
<dbReference type="InterPro" id="IPR036396">
    <property type="entry name" value="Cyt_P450_sf"/>
</dbReference>
<dbReference type="Pfam" id="PF00067">
    <property type="entry name" value="p450"/>
    <property type="match status" value="1"/>
</dbReference>
<evidence type="ECO:0000313" key="9">
    <source>
        <dbReference type="Proteomes" id="UP000566819"/>
    </source>
</evidence>
<dbReference type="GO" id="GO:0016705">
    <property type="term" value="F:oxidoreductase activity, acting on paired donors, with incorporation or reduction of molecular oxygen"/>
    <property type="evidence" value="ECO:0007669"/>
    <property type="project" value="InterPro"/>
</dbReference>
<evidence type="ECO:0000256" key="2">
    <source>
        <dbReference type="ARBA" id="ARBA00010617"/>
    </source>
</evidence>
<dbReference type="PANTHER" id="PTHR24287">
    <property type="entry name" value="P450, PUTATIVE (EUROFUNG)-RELATED"/>
    <property type="match status" value="1"/>
</dbReference>
<evidence type="ECO:0000256" key="5">
    <source>
        <dbReference type="ARBA" id="ARBA00023002"/>
    </source>
</evidence>
<keyword evidence="5" id="KW-0560">Oxidoreductase</keyword>
<evidence type="ECO:0000256" key="3">
    <source>
        <dbReference type="ARBA" id="ARBA00022617"/>
    </source>
</evidence>
<comment type="cofactor">
    <cofactor evidence="1">
        <name>heme</name>
        <dbReference type="ChEBI" id="CHEBI:30413"/>
    </cofactor>
</comment>
<evidence type="ECO:0000256" key="4">
    <source>
        <dbReference type="ARBA" id="ARBA00022723"/>
    </source>
</evidence>
<reference evidence="8 9" key="1">
    <citation type="submission" date="2020-03" db="EMBL/GenBank/DDBJ databases">
        <title>Draft Genome Sequence of Cudoniella acicularis.</title>
        <authorList>
            <person name="Buettner E."/>
            <person name="Kellner H."/>
        </authorList>
    </citation>
    <scope>NUCLEOTIDE SEQUENCE [LARGE SCALE GENOMIC DNA]</scope>
    <source>
        <strain evidence="8 9">DSM 108380</strain>
    </source>
</reference>
<dbReference type="GO" id="GO:0020037">
    <property type="term" value="F:heme binding"/>
    <property type="evidence" value="ECO:0007669"/>
    <property type="project" value="InterPro"/>
</dbReference>
<evidence type="ECO:0000256" key="1">
    <source>
        <dbReference type="ARBA" id="ARBA00001971"/>
    </source>
</evidence>
<keyword evidence="7" id="KW-0503">Monooxygenase</keyword>
<organism evidence="8 9">
    <name type="scientific">Cudoniella acicularis</name>
    <dbReference type="NCBI Taxonomy" id="354080"/>
    <lineage>
        <taxon>Eukaryota</taxon>
        <taxon>Fungi</taxon>
        <taxon>Dikarya</taxon>
        <taxon>Ascomycota</taxon>
        <taxon>Pezizomycotina</taxon>
        <taxon>Leotiomycetes</taxon>
        <taxon>Helotiales</taxon>
        <taxon>Tricladiaceae</taxon>
        <taxon>Cudoniella</taxon>
    </lineage>
</organism>
<evidence type="ECO:0008006" key="10">
    <source>
        <dbReference type="Google" id="ProtNLM"/>
    </source>
</evidence>
<name>A0A8H4QIH0_9HELO</name>
<protein>
    <recommendedName>
        <fullName evidence="10">Cytochrome P450</fullName>
    </recommendedName>
</protein>
<evidence type="ECO:0000256" key="7">
    <source>
        <dbReference type="ARBA" id="ARBA00023033"/>
    </source>
</evidence>
<keyword evidence="3" id="KW-0349">Heme</keyword>
<accession>A0A8H4QIH0</accession>